<name>A0A482WWG9_LAOST</name>
<sequence length="90" mass="9694">MACRFPHTQQLLLGNRSPLTLCGVAVCSPIIVLQAMPAPLRPALPLSTGRRSLASVPGEISGHFKEESRTSNFSHYPSSLPRPLFISLAV</sequence>
<dbReference type="InParanoid" id="A0A482WWG9"/>
<comment type="caution">
    <text evidence="2">The sequence shown here is derived from an EMBL/GenBank/DDBJ whole genome shotgun (WGS) entry which is preliminary data.</text>
</comment>
<dbReference type="EMBL" id="QKKF02024553">
    <property type="protein sequence ID" value="RZF37410.1"/>
    <property type="molecule type" value="Genomic_DNA"/>
</dbReference>
<reference evidence="2" key="2">
    <citation type="submission" date="2019-02" db="EMBL/GenBank/DDBJ databases">
        <authorList>
            <person name="Zhu J."/>
            <person name="Jiang F."/>
            <person name="Wang X."/>
            <person name="Yang P."/>
            <person name="Bao Y."/>
            <person name="Zhao W."/>
            <person name="Wang W."/>
            <person name="Lu H."/>
            <person name="Wang Q."/>
            <person name="Cui N."/>
            <person name="Li J."/>
            <person name="Chen X."/>
            <person name="Luo L."/>
            <person name="Yu J."/>
            <person name="Kang L."/>
            <person name="Cui F."/>
        </authorList>
    </citation>
    <scope>NUCLEOTIDE SEQUENCE</scope>
    <source>
        <strain evidence="2">Lst14</strain>
        <tissue evidence="2">Whole body</tissue>
    </source>
</reference>
<gene>
    <name evidence="2" type="ORF">LSTR_LSTR011687</name>
    <name evidence="1" type="ORF">LSTR_LSTR016843</name>
</gene>
<accession>A0A482WWG9</accession>
<evidence type="ECO:0000313" key="2">
    <source>
        <dbReference type="EMBL" id="RZF37410.1"/>
    </source>
</evidence>
<organism evidence="2 3">
    <name type="scientific">Laodelphax striatellus</name>
    <name type="common">Small brown planthopper</name>
    <name type="synonym">Delphax striatella</name>
    <dbReference type="NCBI Taxonomy" id="195883"/>
    <lineage>
        <taxon>Eukaryota</taxon>
        <taxon>Metazoa</taxon>
        <taxon>Ecdysozoa</taxon>
        <taxon>Arthropoda</taxon>
        <taxon>Hexapoda</taxon>
        <taxon>Insecta</taxon>
        <taxon>Pterygota</taxon>
        <taxon>Neoptera</taxon>
        <taxon>Paraneoptera</taxon>
        <taxon>Hemiptera</taxon>
        <taxon>Auchenorrhyncha</taxon>
        <taxon>Fulgoroidea</taxon>
        <taxon>Delphacidae</taxon>
        <taxon>Criomorphinae</taxon>
        <taxon>Laodelphax</taxon>
    </lineage>
</organism>
<proteinExistence type="predicted"/>
<evidence type="ECO:0000313" key="3">
    <source>
        <dbReference type="Proteomes" id="UP000291343"/>
    </source>
</evidence>
<dbReference type="EMBL" id="QKKF02031448">
    <property type="protein sequence ID" value="RZF34459.1"/>
    <property type="molecule type" value="Genomic_DNA"/>
</dbReference>
<evidence type="ECO:0000313" key="1">
    <source>
        <dbReference type="EMBL" id="RZF34459.1"/>
    </source>
</evidence>
<reference evidence="2 3" key="1">
    <citation type="journal article" date="2017" name="Gigascience">
        <title>Genome sequence of the small brown planthopper, Laodelphax striatellus.</title>
        <authorList>
            <person name="Zhu J."/>
            <person name="Jiang F."/>
            <person name="Wang X."/>
            <person name="Yang P."/>
            <person name="Bao Y."/>
            <person name="Zhao W."/>
            <person name="Wang W."/>
            <person name="Lu H."/>
            <person name="Wang Q."/>
            <person name="Cui N."/>
            <person name="Li J."/>
            <person name="Chen X."/>
            <person name="Luo L."/>
            <person name="Yu J."/>
            <person name="Kang L."/>
            <person name="Cui F."/>
        </authorList>
    </citation>
    <scope>NUCLEOTIDE SEQUENCE [LARGE SCALE GENOMIC DNA]</scope>
    <source>
        <strain evidence="2">Lst14</strain>
        <tissue evidence="2">Whole body</tissue>
    </source>
</reference>
<protein>
    <submittedName>
        <fullName evidence="2">Uncharacterized protein</fullName>
    </submittedName>
</protein>
<keyword evidence="3" id="KW-1185">Reference proteome</keyword>
<dbReference type="AlphaFoldDB" id="A0A482WWG9"/>
<dbReference type="Proteomes" id="UP000291343">
    <property type="component" value="Unassembled WGS sequence"/>
</dbReference>